<dbReference type="RefSeq" id="WP_404609723.1">
    <property type="nucleotide sequence ID" value="NZ_JBIYDN010000015.1"/>
</dbReference>
<reference evidence="1 2" key="1">
    <citation type="submission" date="2024-10" db="EMBL/GenBank/DDBJ databases">
        <authorList>
            <person name="Deangelis K."/>
            <person name="Huntemann M."/>
            <person name="Clum A."/>
            <person name="Wang J."/>
            <person name="Palaniappan K."/>
            <person name="Ritter S."/>
            <person name="Chen I.-M."/>
            <person name="Stamatis D."/>
            <person name="Reddy T."/>
            <person name="O'Malley R."/>
            <person name="Daum C."/>
            <person name="Ng V."/>
            <person name="Ivanova N."/>
            <person name="Kyrpides N."/>
            <person name="Woyke T."/>
        </authorList>
    </citation>
    <scope>NUCLEOTIDE SEQUENCE [LARGE SCALE GENOMIC DNA]</scope>
    <source>
        <strain evidence="1 2">GAS97</strain>
    </source>
</reference>
<gene>
    <name evidence="1" type="ORF">ABH943_004654</name>
</gene>
<organism evidence="1 2">
    <name type="scientific">Caballeronia udeis</name>
    <dbReference type="NCBI Taxonomy" id="1232866"/>
    <lineage>
        <taxon>Bacteria</taxon>
        <taxon>Pseudomonadati</taxon>
        <taxon>Pseudomonadota</taxon>
        <taxon>Betaproteobacteria</taxon>
        <taxon>Burkholderiales</taxon>
        <taxon>Burkholderiaceae</taxon>
        <taxon>Caballeronia</taxon>
    </lineage>
</organism>
<protein>
    <recommendedName>
        <fullName evidence="3">Iron-containing redox enzyme family protein</fullName>
    </recommendedName>
</protein>
<accession>A0ABW8MMD4</accession>
<evidence type="ECO:0008006" key="3">
    <source>
        <dbReference type="Google" id="ProtNLM"/>
    </source>
</evidence>
<dbReference type="EMBL" id="JBIYDN010000015">
    <property type="protein sequence ID" value="MFK4444632.1"/>
    <property type="molecule type" value="Genomic_DNA"/>
</dbReference>
<dbReference type="SUPFAM" id="SSF48613">
    <property type="entry name" value="Heme oxygenase-like"/>
    <property type="match status" value="1"/>
</dbReference>
<name>A0ABW8MMD4_9BURK</name>
<comment type="caution">
    <text evidence="1">The sequence shown here is derived from an EMBL/GenBank/DDBJ whole genome shotgun (WGS) entry which is preliminary data.</text>
</comment>
<keyword evidence="2" id="KW-1185">Reference proteome</keyword>
<evidence type="ECO:0000313" key="1">
    <source>
        <dbReference type="EMBL" id="MFK4444632.1"/>
    </source>
</evidence>
<sequence length="197" mass="21950">MRNDLLQALREVRATYPAIDLLDRERFIANLVFVHNVITATPQLLSVAMNKSHGDLSNYFEAHLEEELNHAAWLAYDLSSAGIDVADMPPSPLAMAMAGSQYYLIYHAEPAALLGYMAALECFPSPLDQVETLERVHGQALCRTLRYHATHDIDHGEDVLDQVDELSPRQFEIVKRNAIQTATYIGAAISEMQGAIK</sequence>
<reference evidence="1 2" key="2">
    <citation type="submission" date="2024-11" db="EMBL/GenBank/DDBJ databases">
        <title>Using genomics to understand microbial adaptation to soil warming.</title>
        <authorList>
            <person name="Deangelis K.M. PhD."/>
        </authorList>
    </citation>
    <scope>NUCLEOTIDE SEQUENCE [LARGE SCALE GENOMIC DNA]</scope>
    <source>
        <strain evidence="1 2">GAS97</strain>
    </source>
</reference>
<dbReference type="InterPro" id="IPR016084">
    <property type="entry name" value="Haem_Oase-like_multi-hlx"/>
</dbReference>
<dbReference type="Proteomes" id="UP001620514">
    <property type="component" value="Unassembled WGS sequence"/>
</dbReference>
<evidence type="ECO:0000313" key="2">
    <source>
        <dbReference type="Proteomes" id="UP001620514"/>
    </source>
</evidence>
<proteinExistence type="predicted"/>
<dbReference type="Gene3D" id="1.20.910.10">
    <property type="entry name" value="Heme oxygenase-like"/>
    <property type="match status" value="1"/>
</dbReference>